<feature type="transmembrane region" description="Helical" evidence="1">
    <location>
        <begin position="396"/>
        <end position="416"/>
    </location>
</feature>
<keyword evidence="1" id="KW-0812">Transmembrane</keyword>
<feature type="transmembrane region" description="Helical" evidence="1">
    <location>
        <begin position="127"/>
        <end position="147"/>
    </location>
</feature>
<protein>
    <submittedName>
        <fullName evidence="2">O-antigen ligase domain-containing protein</fullName>
    </submittedName>
</protein>
<dbReference type="Proteomes" id="UP000318453">
    <property type="component" value="Chromosome"/>
</dbReference>
<keyword evidence="1" id="KW-1133">Transmembrane helix</keyword>
<gene>
    <name evidence="2" type="ORF">FRE64_03665</name>
</gene>
<feature type="transmembrane region" description="Helical" evidence="1">
    <location>
        <begin position="274"/>
        <end position="295"/>
    </location>
</feature>
<dbReference type="AlphaFoldDB" id="A0A5B8NKS5"/>
<keyword evidence="2" id="KW-0436">Ligase</keyword>
<name>A0A5B8NKS5_9CHRO</name>
<feature type="transmembrane region" description="Helical" evidence="1">
    <location>
        <begin position="101"/>
        <end position="120"/>
    </location>
</feature>
<evidence type="ECO:0000313" key="3">
    <source>
        <dbReference type="Proteomes" id="UP000318453"/>
    </source>
</evidence>
<feature type="transmembrane region" description="Helical" evidence="1">
    <location>
        <begin position="436"/>
        <end position="465"/>
    </location>
</feature>
<evidence type="ECO:0000313" key="2">
    <source>
        <dbReference type="EMBL" id="QDZ39111.1"/>
    </source>
</evidence>
<dbReference type="KEGG" id="enn:FRE64_03665"/>
<feature type="transmembrane region" description="Helical" evidence="1">
    <location>
        <begin position="185"/>
        <end position="206"/>
    </location>
</feature>
<proteinExistence type="predicted"/>
<dbReference type="RefSeq" id="WP_146294720.1">
    <property type="nucleotide sequence ID" value="NZ_CP042326.1"/>
</dbReference>
<dbReference type="EMBL" id="CP042326">
    <property type="protein sequence ID" value="QDZ39111.1"/>
    <property type="molecule type" value="Genomic_DNA"/>
</dbReference>
<feature type="transmembrane region" description="Helical" evidence="1">
    <location>
        <begin position="242"/>
        <end position="262"/>
    </location>
</feature>
<keyword evidence="3" id="KW-1185">Reference proteome</keyword>
<evidence type="ECO:0000256" key="1">
    <source>
        <dbReference type="SAM" id="Phobius"/>
    </source>
</evidence>
<sequence>MSLSQKTLTPLQQIILRFIPQPATAWILIFGLFFFTAVGIFVGAGNLLRVVFPLGSLAVGLFLFQKCPLMYISFTLWLYFLTPFIRRLIDYHSSWVNPSTVLLAPPLVALIPLATVIQYLPQMNRRGGLPFLLALGGISYAFLIGLVRGFPPIVIRDLIDWLTPLSFAIYLWINWRSYPDYRQTIQRTFVWGVLVMGIYGVIQYLVAPEWDRLWLIESGMTSSAGDPEPFGMRIWSTMNSPGPFAATMMTGLILLFSSSSIIRLPAAGFGYLSFLLAIVRAAWGAWLLALIVFASSLKLRLQLRLIMTITVLALIVIPLATLEPFSERISDRMETFSNLEEDASAQDRQTLYEGHLNEALFNYQGTGIGVAFTLDERGQPIPITIDSGVIAIFNTLGWFGAIPYFGGIILLVGKMFQAYKEIAFDEFLACCRSLSFAFLFLLFAANSLVGFSGLIFWSFSAIILAGNKYYKNLYLYED</sequence>
<organism evidence="2 3">
    <name type="scientific">Euhalothece natronophila Z-M001</name>
    <dbReference type="NCBI Taxonomy" id="522448"/>
    <lineage>
        <taxon>Bacteria</taxon>
        <taxon>Bacillati</taxon>
        <taxon>Cyanobacteriota</taxon>
        <taxon>Cyanophyceae</taxon>
        <taxon>Oscillatoriophycideae</taxon>
        <taxon>Chroococcales</taxon>
        <taxon>Halothecacae</taxon>
        <taxon>Halothece cluster</taxon>
        <taxon>Euhalothece</taxon>
    </lineage>
</organism>
<feature type="transmembrane region" description="Helical" evidence="1">
    <location>
        <begin position="301"/>
        <end position="322"/>
    </location>
</feature>
<keyword evidence="1" id="KW-0472">Membrane</keyword>
<feature type="transmembrane region" description="Helical" evidence="1">
    <location>
        <begin position="23"/>
        <end position="41"/>
    </location>
</feature>
<dbReference type="OrthoDB" id="7295126at2"/>
<reference evidence="2" key="1">
    <citation type="submission" date="2019-08" db="EMBL/GenBank/DDBJ databases">
        <title>Carotenoids and Carotenoid Binding Proteins in the Halophilic Cyanobacterium Euhalothece sp. ZM00.</title>
        <authorList>
            <person name="Cho S.M."/>
            <person name="Song J.Y."/>
            <person name="Park Y.-I."/>
        </authorList>
    </citation>
    <scope>NUCLEOTIDE SEQUENCE [LARGE SCALE GENOMIC DNA]</scope>
    <source>
        <strain evidence="2">Z-M001</strain>
    </source>
</reference>
<accession>A0A5B8NKS5</accession>
<dbReference type="GO" id="GO:0016874">
    <property type="term" value="F:ligase activity"/>
    <property type="evidence" value="ECO:0007669"/>
    <property type="project" value="UniProtKB-KW"/>
</dbReference>
<feature type="transmembrane region" description="Helical" evidence="1">
    <location>
        <begin position="153"/>
        <end position="173"/>
    </location>
</feature>